<dbReference type="AlphaFoldDB" id="A0A8T3BBY2"/>
<accession>A0A8T3BBY2</accession>
<sequence>MKQWLLRAPKAGIPLRGKKKKVPLPIFNTQESPNSECVDVSFSASPPPISIITDNLSGTSSNYVTSVVGDLDVSFHPRPPLLEPVGAATENLKEASTSVEPASFIEDIVRGGRSCAEEILTESSEMTAQPEAQIIVGNCYAKDEGERNLELAIDEFSETSSAMRSGRCYCPKLNRGSDETGMMASSSSL</sequence>
<evidence type="ECO:0000313" key="2">
    <source>
        <dbReference type="Proteomes" id="UP000829196"/>
    </source>
</evidence>
<comment type="caution">
    <text evidence="1">The sequence shown here is derived from an EMBL/GenBank/DDBJ whole genome shotgun (WGS) entry which is preliminary data.</text>
</comment>
<dbReference type="Proteomes" id="UP000829196">
    <property type="component" value="Unassembled WGS sequence"/>
</dbReference>
<proteinExistence type="predicted"/>
<organism evidence="1 2">
    <name type="scientific">Dendrobium nobile</name>
    <name type="common">Orchid</name>
    <dbReference type="NCBI Taxonomy" id="94219"/>
    <lineage>
        <taxon>Eukaryota</taxon>
        <taxon>Viridiplantae</taxon>
        <taxon>Streptophyta</taxon>
        <taxon>Embryophyta</taxon>
        <taxon>Tracheophyta</taxon>
        <taxon>Spermatophyta</taxon>
        <taxon>Magnoliopsida</taxon>
        <taxon>Liliopsida</taxon>
        <taxon>Asparagales</taxon>
        <taxon>Orchidaceae</taxon>
        <taxon>Epidendroideae</taxon>
        <taxon>Malaxideae</taxon>
        <taxon>Dendrobiinae</taxon>
        <taxon>Dendrobium</taxon>
    </lineage>
</organism>
<gene>
    <name evidence="1" type="ORF">KFK09_014216</name>
</gene>
<dbReference type="EMBL" id="JAGYWB010000010">
    <property type="protein sequence ID" value="KAI0508082.1"/>
    <property type="molecule type" value="Genomic_DNA"/>
</dbReference>
<evidence type="ECO:0000313" key="1">
    <source>
        <dbReference type="EMBL" id="KAI0508082.1"/>
    </source>
</evidence>
<reference evidence="1" key="1">
    <citation type="journal article" date="2022" name="Front. Genet.">
        <title>Chromosome-Scale Assembly of the Dendrobium nobile Genome Provides Insights Into the Molecular Mechanism of the Biosynthesis of the Medicinal Active Ingredient of Dendrobium.</title>
        <authorList>
            <person name="Xu Q."/>
            <person name="Niu S.-C."/>
            <person name="Li K.-L."/>
            <person name="Zheng P.-J."/>
            <person name="Zhang X.-J."/>
            <person name="Jia Y."/>
            <person name="Liu Y."/>
            <person name="Niu Y.-X."/>
            <person name="Yu L.-H."/>
            <person name="Chen D.-F."/>
            <person name="Zhang G.-Q."/>
        </authorList>
    </citation>
    <scope>NUCLEOTIDE SEQUENCE</scope>
    <source>
        <tissue evidence="1">Leaf</tissue>
    </source>
</reference>
<protein>
    <submittedName>
        <fullName evidence="1">Uncharacterized protein</fullName>
    </submittedName>
</protein>
<keyword evidence="2" id="KW-1185">Reference proteome</keyword>
<name>A0A8T3BBY2_DENNO</name>